<dbReference type="GO" id="GO:0016592">
    <property type="term" value="C:mediator complex"/>
    <property type="evidence" value="ECO:0000318"/>
    <property type="project" value="GO_Central"/>
</dbReference>
<dbReference type="InterPro" id="IPR019313">
    <property type="entry name" value="Mediator_Med17"/>
</dbReference>
<evidence type="ECO:0000313" key="9">
    <source>
        <dbReference type="Proteomes" id="UP000002051"/>
    </source>
</evidence>
<dbReference type="PANTHER" id="PTHR13114:SF7">
    <property type="entry name" value="MEDIATOR OF RNA POLYMERASE II TRANSCRIPTION SUBUNIT 17"/>
    <property type="match status" value="1"/>
</dbReference>
<accession>G7JCV7</accession>
<name>G7JCV7_MEDTR</name>
<dbReference type="eggNOG" id="ENOG502QT7Z">
    <property type="taxonomic scope" value="Eukaryota"/>
</dbReference>
<dbReference type="OrthoDB" id="2020583at2759"/>
<keyword evidence="9" id="KW-1185">Reference proteome</keyword>
<keyword evidence="4" id="KW-0804">Transcription</keyword>
<gene>
    <name evidence="8" type="primary">11442856</name>
    <name evidence="6" type="ordered locus">MTR_4g114100</name>
    <name evidence="7" type="ORF">MtrunA17_Chr4g0063511</name>
</gene>
<dbReference type="Proteomes" id="UP000265566">
    <property type="component" value="Chromosome 4"/>
</dbReference>
<dbReference type="GO" id="GO:0006357">
    <property type="term" value="P:regulation of transcription by RNA polymerase II"/>
    <property type="evidence" value="ECO:0000318"/>
    <property type="project" value="GO_Central"/>
</dbReference>
<dbReference type="GO" id="GO:0003712">
    <property type="term" value="F:transcription coregulator activity"/>
    <property type="evidence" value="ECO:0000318"/>
    <property type="project" value="GO_Central"/>
</dbReference>
<dbReference type="PANTHER" id="PTHR13114">
    <property type="entry name" value="MEDIATOR OF RNA POLYMERASE II TRANSCRIPTION SUBUNIT 17"/>
    <property type="match status" value="1"/>
</dbReference>
<dbReference type="HOGENOM" id="CLU_034793_0_0_1"/>
<sequence length="660" mass="73939">MEEGMELQLSLDKLPIKRLDSIEENGNERFPLDVDYDEKRVSLIRRIDFAWAIEKDEEKKKQKKSSKETTPWQWQGMVENLQLAHQELSVIIDFINTVETNDAVTVASMTRPKSLPNEALSDLAVSAATKLQCYRQVGKYFKQSAKAFEQQVAREARFYGALIRLQQNWKVKRQRQTSLVPGNEGFTFDLFDNSYDQGAIVRSSSMSTVRVNHDAAGMLAINVSPELCHSLQFGFVSAQPDDMQKKSNENQSHLLGEDCLGETGIESSSDEECVKKTHSLLRDVHQAIFNEQVFDLVNREAFNTSTGFTLTGIRENYLQLSLGQGTSVYLSLVSTGQDNPTVEGELTNNADDNAFSPLESSDVLMHDAQQNTLKKKGRHSNSTCYEIYIQQIYHEHIFGRGSEKPISSGNRLSGAQAKDGSYLLSHFFMSLAHRIFSTKILAELENVVFKVPYLQLISNPTWHSRGSSWTLFMEVPPSILRGCQVKTSDFENNAIKRQFWTKVVVIDDCISVKAEGSPNVSGLFKGKSEDTHSINKYDCNLADLPVIILQQVASQIINWLYHEALMVGIKANRDFLCLSFELEQGETLGLVANVDPKDSDGCISWSLVMEDSFAEVQKLHTNLTDGASEYRKFLGPLSLELLYATLIDLIAFVSGGGGGQ</sequence>
<evidence type="ECO:0000313" key="7">
    <source>
        <dbReference type="EMBL" id="RHN63923.1"/>
    </source>
</evidence>
<dbReference type="STRING" id="3880.G7JCV7"/>
<evidence type="ECO:0000313" key="6">
    <source>
        <dbReference type="EMBL" id="AES91489.2"/>
    </source>
</evidence>
<organism evidence="6 9">
    <name type="scientific">Medicago truncatula</name>
    <name type="common">Barrel medic</name>
    <name type="synonym">Medicago tribuloides</name>
    <dbReference type="NCBI Taxonomy" id="3880"/>
    <lineage>
        <taxon>Eukaryota</taxon>
        <taxon>Viridiplantae</taxon>
        <taxon>Streptophyta</taxon>
        <taxon>Embryophyta</taxon>
        <taxon>Tracheophyta</taxon>
        <taxon>Spermatophyta</taxon>
        <taxon>Magnoliopsida</taxon>
        <taxon>eudicotyledons</taxon>
        <taxon>Gunneridae</taxon>
        <taxon>Pentapetalae</taxon>
        <taxon>rosids</taxon>
        <taxon>fabids</taxon>
        <taxon>Fabales</taxon>
        <taxon>Fabaceae</taxon>
        <taxon>Papilionoideae</taxon>
        <taxon>50 kb inversion clade</taxon>
        <taxon>NPAAA clade</taxon>
        <taxon>Hologalegina</taxon>
        <taxon>IRL clade</taxon>
        <taxon>Trifolieae</taxon>
        <taxon>Medicago</taxon>
    </lineage>
</organism>
<evidence type="ECO:0000313" key="10">
    <source>
        <dbReference type="Proteomes" id="UP000265566"/>
    </source>
</evidence>
<evidence type="ECO:0000256" key="5">
    <source>
        <dbReference type="ARBA" id="ARBA00023242"/>
    </source>
</evidence>
<reference evidence="6 9" key="1">
    <citation type="journal article" date="2011" name="Nature">
        <title>The Medicago genome provides insight into the evolution of rhizobial symbioses.</title>
        <authorList>
            <person name="Young N.D."/>
            <person name="Debelle F."/>
            <person name="Oldroyd G.E."/>
            <person name="Geurts R."/>
            <person name="Cannon S.B."/>
            <person name="Udvardi M.K."/>
            <person name="Benedito V.A."/>
            <person name="Mayer K.F."/>
            <person name="Gouzy J."/>
            <person name="Schoof H."/>
            <person name="Van de Peer Y."/>
            <person name="Proost S."/>
            <person name="Cook D.R."/>
            <person name="Meyers B.C."/>
            <person name="Spannagl M."/>
            <person name="Cheung F."/>
            <person name="De Mita S."/>
            <person name="Krishnakumar V."/>
            <person name="Gundlach H."/>
            <person name="Zhou S."/>
            <person name="Mudge J."/>
            <person name="Bharti A.K."/>
            <person name="Murray J.D."/>
            <person name="Naoumkina M.A."/>
            <person name="Rosen B."/>
            <person name="Silverstein K.A."/>
            <person name="Tang H."/>
            <person name="Rombauts S."/>
            <person name="Zhao P.X."/>
            <person name="Zhou P."/>
            <person name="Barbe V."/>
            <person name="Bardou P."/>
            <person name="Bechner M."/>
            <person name="Bellec A."/>
            <person name="Berger A."/>
            <person name="Berges H."/>
            <person name="Bidwell S."/>
            <person name="Bisseling T."/>
            <person name="Choisne N."/>
            <person name="Couloux A."/>
            <person name="Denny R."/>
            <person name="Deshpande S."/>
            <person name="Dai X."/>
            <person name="Doyle J.J."/>
            <person name="Dudez A.M."/>
            <person name="Farmer A.D."/>
            <person name="Fouteau S."/>
            <person name="Franken C."/>
            <person name="Gibelin C."/>
            <person name="Gish J."/>
            <person name="Goldstein S."/>
            <person name="Gonzalez A.J."/>
            <person name="Green P.J."/>
            <person name="Hallab A."/>
            <person name="Hartog M."/>
            <person name="Hua A."/>
            <person name="Humphray S.J."/>
            <person name="Jeong D.H."/>
            <person name="Jing Y."/>
            <person name="Jocker A."/>
            <person name="Kenton S.M."/>
            <person name="Kim D.J."/>
            <person name="Klee K."/>
            <person name="Lai H."/>
            <person name="Lang C."/>
            <person name="Lin S."/>
            <person name="Macmil S.L."/>
            <person name="Magdelenat G."/>
            <person name="Matthews L."/>
            <person name="McCorrison J."/>
            <person name="Monaghan E.L."/>
            <person name="Mun J.H."/>
            <person name="Najar F.Z."/>
            <person name="Nicholson C."/>
            <person name="Noirot C."/>
            <person name="O'Bleness M."/>
            <person name="Paule C.R."/>
            <person name="Poulain J."/>
            <person name="Prion F."/>
            <person name="Qin B."/>
            <person name="Qu C."/>
            <person name="Retzel E.F."/>
            <person name="Riddle C."/>
            <person name="Sallet E."/>
            <person name="Samain S."/>
            <person name="Samson N."/>
            <person name="Sanders I."/>
            <person name="Saurat O."/>
            <person name="Scarpelli C."/>
            <person name="Schiex T."/>
            <person name="Segurens B."/>
            <person name="Severin A.J."/>
            <person name="Sherrier D.J."/>
            <person name="Shi R."/>
            <person name="Sims S."/>
            <person name="Singer S.R."/>
            <person name="Sinharoy S."/>
            <person name="Sterck L."/>
            <person name="Viollet A."/>
            <person name="Wang B.B."/>
            <person name="Wang K."/>
            <person name="Wang M."/>
            <person name="Wang X."/>
            <person name="Warfsmann J."/>
            <person name="Weissenbach J."/>
            <person name="White D.D."/>
            <person name="White J.D."/>
            <person name="Wiley G.B."/>
            <person name="Wincker P."/>
            <person name="Xing Y."/>
            <person name="Yang L."/>
            <person name="Yao Z."/>
            <person name="Ying F."/>
            <person name="Zhai J."/>
            <person name="Zhou L."/>
            <person name="Zuber A."/>
            <person name="Denarie J."/>
            <person name="Dixon R.A."/>
            <person name="May G.D."/>
            <person name="Schwartz D.C."/>
            <person name="Rogers J."/>
            <person name="Quetier F."/>
            <person name="Town C.D."/>
            <person name="Roe B.A."/>
        </authorList>
    </citation>
    <scope>NUCLEOTIDE SEQUENCE [LARGE SCALE GENOMIC DNA]</scope>
    <source>
        <strain evidence="6">A17</strain>
        <strain evidence="8 9">cv. Jemalong A17</strain>
    </source>
</reference>
<evidence type="ECO:0000256" key="2">
    <source>
        <dbReference type="ARBA" id="ARBA00005635"/>
    </source>
</evidence>
<keyword evidence="5" id="KW-0539">Nucleus</keyword>
<comment type="similarity">
    <text evidence="2">Belongs to the Mediator complex subunit 17 family.</text>
</comment>
<dbReference type="Gramene" id="rna26679">
    <property type="protein sequence ID" value="RHN63923.1"/>
    <property type="gene ID" value="gene26679"/>
</dbReference>
<dbReference type="AlphaFoldDB" id="G7JCV7"/>
<reference evidence="8" key="3">
    <citation type="submission" date="2015-04" db="UniProtKB">
        <authorList>
            <consortium name="EnsemblPlants"/>
        </authorList>
    </citation>
    <scope>IDENTIFICATION</scope>
    <source>
        <strain evidence="8">cv. Jemalong A17</strain>
    </source>
</reference>
<dbReference type="EMBL" id="PSQE01000004">
    <property type="protein sequence ID" value="RHN63923.1"/>
    <property type="molecule type" value="Genomic_DNA"/>
</dbReference>
<reference evidence="7" key="5">
    <citation type="journal article" date="2018" name="Nat. Plants">
        <title>Whole-genome landscape of Medicago truncatula symbiotic genes.</title>
        <authorList>
            <person name="Pecrix Y."/>
            <person name="Gamas P."/>
            <person name="Carrere S."/>
        </authorList>
    </citation>
    <scope>NUCLEOTIDE SEQUENCE</scope>
    <source>
        <tissue evidence="7">Leaves</tissue>
    </source>
</reference>
<proteinExistence type="inferred from homology"/>
<evidence type="ECO:0000313" key="8">
    <source>
        <dbReference type="EnsemblPlants" id="AES91489"/>
    </source>
</evidence>
<evidence type="ECO:0000256" key="1">
    <source>
        <dbReference type="ARBA" id="ARBA00004123"/>
    </source>
</evidence>
<dbReference type="Proteomes" id="UP000002051">
    <property type="component" value="Chromosome 4"/>
</dbReference>
<comment type="subcellular location">
    <subcellularLocation>
        <location evidence="1">Nucleus</location>
    </subcellularLocation>
</comment>
<reference evidence="6 9" key="2">
    <citation type="journal article" date="2014" name="BMC Genomics">
        <title>An improved genome release (version Mt4.0) for the model legume Medicago truncatula.</title>
        <authorList>
            <person name="Tang H."/>
            <person name="Krishnakumar V."/>
            <person name="Bidwell S."/>
            <person name="Rosen B."/>
            <person name="Chan A."/>
            <person name="Zhou S."/>
            <person name="Gentzbittel L."/>
            <person name="Childs K.L."/>
            <person name="Yandell M."/>
            <person name="Gundlach H."/>
            <person name="Mayer K.F."/>
            <person name="Schwartz D.C."/>
            <person name="Town C.D."/>
        </authorList>
    </citation>
    <scope>GENOME REANNOTATION</scope>
    <source>
        <strain evidence="8 9">cv. Jemalong A17</strain>
    </source>
</reference>
<dbReference type="KEGG" id="mtr:11442856"/>
<dbReference type="PaxDb" id="3880-AES91489"/>
<dbReference type="EMBL" id="CM001220">
    <property type="protein sequence ID" value="AES91489.2"/>
    <property type="molecule type" value="Genomic_DNA"/>
</dbReference>
<evidence type="ECO:0000256" key="4">
    <source>
        <dbReference type="ARBA" id="ARBA00023163"/>
    </source>
</evidence>
<accession>A0A0C3X5G7</accession>
<evidence type="ECO:0000256" key="3">
    <source>
        <dbReference type="ARBA" id="ARBA00023015"/>
    </source>
</evidence>
<protein>
    <submittedName>
        <fullName evidence="7">Putative mediator complex, subunit Med17</fullName>
    </submittedName>
    <submittedName>
        <fullName evidence="6">RNA polymerase II transcription mediators protein</fullName>
    </submittedName>
</protein>
<dbReference type="GO" id="GO:0070847">
    <property type="term" value="C:core mediator complex"/>
    <property type="evidence" value="ECO:0000318"/>
    <property type="project" value="GO_Central"/>
</dbReference>
<reference evidence="10" key="4">
    <citation type="journal article" date="2018" name="Nat. Plants">
        <title>Whole-genome landscape of Medicago truncatula symbiotic genes.</title>
        <authorList>
            <person name="Pecrix Y."/>
            <person name="Staton S.E."/>
            <person name="Sallet E."/>
            <person name="Lelandais-Briere C."/>
            <person name="Moreau S."/>
            <person name="Carrere S."/>
            <person name="Blein T."/>
            <person name="Jardinaud M.F."/>
            <person name="Latrasse D."/>
            <person name="Zouine M."/>
            <person name="Zahm M."/>
            <person name="Kreplak J."/>
            <person name="Mayjonade B."/>
            <person name="Satge C."/>
            <person name="Perez M."/>
            <person name="Cauet S."/>
            <person name="Marande W."/>
            <person name="Chantry-Darmon C."/>
            <person name="Lopez-Roques C."/>
            <person name="Bouchez O."/>
            <person name="Berard A."/>
            <person name="Debelle F."/>
            <person name="Munos S."/>
            <person name="Bendahmane A."/>
            <person name="Berges H."/>
            <person name="Niebel A."/>
            <person name="Buitink J."/>
            <person name="Frugier F."/>
            <person name="Benhamed M."/>
            <person name="Crespi M."/>
            <person name="Gouzy J."/>
            <person name="Gamas P."/>
        </authorList>
    </citation>
    <scope>NUCLEOTIDE SEQUENCE [LARGE SCALE GENOMIC DNA]</scope>
    <source>
        <strain evidence="10">cv. Jemalong A17</strain>
    </source>
</reference>
<dbReference type="EnsemblPlants" id="AES91489">
    <property type="protein sequence ID" value="AES91489"/>
    <property type="gene ID" value="MTR_4g114100"/>
</dbReference>
<keyword evidence="3" id="KW-0805">Transcription regulation</keyword>